<feature type="transmembrane region" description="Helical" evidence="1">
    <location>
        <begin position="105"/>
        <end position="126"/>
    </location>
</feature>
<keyword evidence="3" id="KW-1185">Reference proteome</keyword>
<dbReference type="Proteomes" id="UP000638648">
    <property type="component" value="Unassembled WGS sequence"/>
</dbReference>
<dbReference type="GO" id="GO:0047355">
    <property type="term" value="F:CDP-glycerol glycerophosphotransferase activity"/>
    <property type="evidence" value="ECO:0007669"/>
    <property type="project" value="InterPro"/>
</dbReference>
<comment type="caution">
    <text evidence="2">The sequence shown here is derived from an EMBL/GenBank/DDBJ whole genome shotgun (WGS) entry which is preliminary data.</text>
</comment>
<name>A0A927N6I0_9ACTN</name>
<keyword evidence="1" id="KW-0472">Membrane</keyword>
<keyword evidence="1" id="KW-1133">Transmembrane helix</keyword>
<reference evidence="2" key="1">
    <citation type="submission" date="2020-10" db="EMBL/GenBank/DDBJ databases">
        <title>Sequencing the genomes of 1000 actinobacteria strains.</title>
        <authorList>
            <person name="Klenk H.-P."/>
        </authorList>
    </citation>
    <scope>NUCLEOTIDE SEQUENCE</scope>
    <source>
        <strain evidence="2">DSM 45354</strain>
    </source>
</reference>
<dbReference type="EMBL" id="JADBEM010000001">
    <property type="protein sequence ID" value="MBE1611158.1"/>
    <property type="molecule type" value="Genomic_DNA"/>
</dbReference>
<feature type="transmembrane region" description="Helical" evidence="1">
    <location>
        <begin position="20"/>
        <end position="39"/>
    </location>
</feature>
<dbReference type="RefSeq" id="WP_192754411.1">
    <property type="nucleotide sequence ID" value="NZ_BAABJL010000042.1"/>
</dbReference>
<gene>
    <name evidence="2" type="ORF">HEB94_008006</name>
</gene>
<sequence>MRLIQITERAPAPDTGRVPLGLAGMLALAHLALLVTALVPTAWGFLAAAVVLTALEVVLPRRAPFVVWASGRVGLGAPWRGLVRGVAVLALLLRSDVPREWYVPAFAGLITLVALRAAGGGLAELLRQRRKMPVLSRGLPLGSPRIPRALPVILGRDAEETLGWPDLLFVGGAALAVAVGSPDSLTVGAAAAVVLVLAGVATLACAVVAMRRVSRPRLRAAIDRALADLAPEMAVHFGSGPDTLYQLEAWVETLERLDVPTLLILRDRETLRLLGPTTVPVLFVEPGTVLMEQPLPHLRVALYVSHAVNNLHLLRRRGVRHVFVGHGDSDKGVTTNPFLKAYDEVWVAGPAARERFEEAGIGVDPARVVEIGRPQLDQVAGRDDVVRASRTGGEGRLTVLFAPTWEGYGDEPHQTSVGAGARELLERLLAEPDVRVLYRPHPLLGSRDPAVARAHREIVAALGGAQVPRPVSPARMSGPNRDELDVVSAPVRTSRIEEVTAQAAWAGEQLAIPPGQAGHLVVPGPHFSLYACFAAADILLADVSSVITDFLASGRPYGVTNPAGLTDADFAARYPSSRGGYLVDPDSDGLVRLLAAGRGQADPAAAERAVLRAQLLGPPEPPALERMRKAVAGSVSYLP</sequence>
<feature type="transmembrane region" description="Helical" evidence="1">
    <location>
        <begin position="187"/>
        <end position="209"/>
    </location>
</feature>
<organism evidence="2 3">
    <name type="scientific">Actinopolymorpha pittospori</name>
    <dbReference type="NCBI Taxonomy" id="648752"/>
    <lineage>
        <taxon>Bacteria</taxon>
        <taxon>Bacillati</taxon>
        <taxon>Actinomycetota</taxon>
        <taxon>Actinomycetes</taxon>
        <taxon>Propionibacteriales</taxon>
        <taxon>Actinopolymorphaceae</taxon>
        <taxon>Actinopolymorpha</taxon>
    </lineage>
</organism>
<keyword evidence="1" id="KW-0812">Transmembrane</keyword>
<dbReference type="Gene3D" id="3.40.50.12580">
    <property type="match status" value="1"/>
</dbReference>
<evidence type="ECO:0008006" key="4">
    <source>
        <dbReference type="Google" id="ProtNLM"/>
    </source>
</evidence>
<dbReference type="InterPro" id="IPR043148">
    <property type="entry name" value="TagF_C"/>
</dbReference>
<evidence type="ECO:0000313" key="3">
    <source>
        <dbReference type="Proteomes" id="UP000638648"/>
    </source>
</evidence>
<dbReference type="InterPro" id="IPR007554">
    <property type="entry name" value="Glycerophosphate_synth"/>
</dbReference>
<dbReference type="Pfam" id="PF04464">
    <property type="entry name" value="Glyphos_transf"/>
    <property type="match status" value="1"/>
</dbReference>
<dbReference type="GO" id="GO:0016020">
    <property type="term" value="C:membrane"/>
    <property type="evidence" value="ECO:0007669"/>
    <property type="project" value="InterPro"/>
</dbReference>
<proteinExistence type="predicted"/>
<dbReference type="AlphaFoldDB" id="A0A927N6I0"/>
<evidence type="ECO:0000313" key="2">
    <source>
        <dbReference type="EMBL" id="MBE1611158.1"/>
    </source>
</evidence>
<protein>
    <recommendedName>
        <fullName evidence="4">CDP-Glycerol:Poly(Glycerophosphate) glycerophosphotransferase</fullName>
    </recommendedName>
</protein>
<evidence type="ECO:0000256" key="1">
    <source>
        <dbReference type="SAM" id="Phobius"/>
    </source>
</evidence>
<accession>A0A927N6I0</accession>